<keyword evidence="4" id="KW-1185">Reference proteome</keyword>
<evidence type="ECO:0000313" key="4">
    <source>
        <dbReference type="Proteomes" id="UP000741863"/>
    </source>
</evidence>
<evidence type="ECO:0000313" key="3">
    <source>
        <dbReference type="EMBL" id="MBM7634492.1"/>
    </source>
</evidence>
<dbReference type="CDD" id="cd15787">
    <property type="entry name" value="YycH_N"/>
    <property type="match status" value="1"/>
</dbReference>
<comment type="caution">
    <text evidence="3">The sequence shown here is derived from an EMBL/GenBank/DDBJ whole genome shotgun (WGS) entry which is preliminary data.</text>
</comment>
<dbReference type="Gene3D" id="3.10.450.310">
    <property type="match status" value="1"/>
</dbReference>
<feature type="transmembrane region" description="Helical" evidence="1">
    <location>
        <begin position="7"/>
        <end position="25"/>
    </location>
</feature>
<keyword evidence="1" id="KW-0812">Transmembrane</keyword>
<dbReference type="InterPro" id="IPR042274">
    <property type="entry name" value="YycH/YycI_2"/>
</dbReference>
<gene>
    <name evidence="3" type="ORF">JOD17_003611</name>
</gene>
<dbReference type="InterPro" id="IPR009996">
    <property type="entry name" value="YycH"/>
</dbReference>
<keyword evidence="1" id="KW-1133">Transmembrane helix</keyword>
<evidence type="ECO:0000256" key="1">
    <source>
        <dbReference type="SAM" id="Phobius"/>
    </source>
</evidence>
<dbReference type="Pfam" id="PF07435">
    <property type="entry name" value="YycH"/>
    <property type="match status" value="1"/>
</dbReference>
<organism evidence="3 4">
    <name type="scientific">Geomicrobium sediminis</name>
    <dbReference type="NCBI Taxonomy" id="1347788"/>
    <lineage>
        <taxon>Bacteria</taxon>
        <taxon>Bacillati</taxon>
        <taxon>Bacillota</taxon>
        <taxon>Bacilli</taxon>
        <taxon>Bacillales</taxon>
        <taxon>Geomicrobium</taxon>
    </lineage>
</organism>
<accession>A0ABS2PGD1</accession>
<sequence>MTERIKSLVLIVLIATSLILTWQLWTYQPNLEELDEASSTTESIGDTIQLEDVVLPSNLMYSVGDEKRMTYGNADDLTEEVVDDLYNLDLWNFVLVDEVYDQEDVYPGQDYIELIYPAGIPAELLQSFVGREEELDLVDLSTEFDRILLFASGDEVVARFVSFQPQLYLEAYVDLNMNVFINDYLLSNHHEDTFSVYSEMVAPHGSRLEKPIYLPVEQVDFMRRSYEIDGSNYISASAFEELLFEDETIQVDRENYIASSEQMSVTNNLFMEYINATSPASVRENPEHVTLQAFNYVNSHGGFTDKYQLYRFTTNNPSLDEAVRFHLVENGVPVLGSGNHGVIEVTRSHQQVISNYTRPLYTLGTDVEFSASETLPEGEVVWDAVTEDYDVDEIVDVRIGYDMSHEQEVTELITFTPAWYVQTTTGAWHRVELFQSEGDYNGLE</sequence>
<protein>
    <submittedName>
        <fullName evidence="3">Regulatory protein YycH of two-component signal transduction system YycFG</fullName>
    </submittedName>
</protein>
<dbReference type="EMBL" id="JAFBEC010000013">
    <property type="protein sequence ID" value="MBM7634492.1"/>
    <property type="molecule type" value="Genomic_DNA"/>
</dbReference>
<reference evidence="3 4" key="1">
    <citation type="submission" date="2021-01" db="EMBL/GenBank/DDBJ databases">
        <title>Genomic Encyclopedia of Type Strains, Phase IV (KMG-IV): sequencing the most valuable type-strain genomes for metagenomic binning, comparative biology and taxonomic classification.</title>
        <authorList>
            <person name="Goeker M."/>
        </authorList>
    </citation>
    <scope>NUCLEOTIDE SEQUENCE [LARGE SCALE GENOMIC DNA]</scope>
    <source>
        <strain evidence="3 4">DSM 25540</strain>
    </source>
</reference>
<dbReference type="Proteomes" id="UP000741863">
    <property type="component" value="Unassembled WGS sequence"/>
</dbReference>
<name>A0ABS2PGD1_9BACL</name>
<keyword evidence="1" id="KW-0472">Membrane</keyword>
<feature type="domain" description="Regulatory protein YycH" evidence="2">
    <location>
        <begin position="3"/>
        <end position="444"/>
    </location>
</feature>
<proteinExistence type="predicted"/>
<evidence type="ECO:0000259" key="2">
    <source>
        <dbReference type="Pfam" id="PF07435"/>
    </source>
</evidence>
<dbReference type="Gene3D" id="3.30.310.160">
    <property type="entry name" value="YycH protein, domain 2"/>
    <property type="match status" value="1"/>
</dbReference>